<sequence length="181" mass="20466">MERLYRGYTLRRALHGELPVLPEVERLAAQQFRQSPHPDAAELPVQSLEQLHEHQQRGGVWVAVTREGTVAAFAICKPVDGDLFIVEADVHPTHSRRGLGAALFDFLGEWARAEGYPALLLTTFRDVAWNAPYYERLGFRVLREEQQGPGLRGIRAQETEFGLPPESRVCMRRILDAGTPR</sequence>
<proteinExistence type="predicted"/>
<protein>
    <submittedName>
        <fullName evidence="4">GNAT family N-acetyltransferase</fullName>
    </submittedName>
</protein>
<dbReference type="InterPro" id="IPR016181">
    <property type="entry name" value="Acyl_CoA_acyltransferase"/>
</dbReference>
<accession>A0A848LYP1</accession>
<comment type="caution">
    <text evidence="4">The sequence shown here is derived from an EMBL/GenBank/DDBJ whole genome shotgun (WGS) entry which is preliminary data.</text>
</comment>
<reference evidence="4 5" key="1">
    <citation type="submission" date="2020-04" db="EMBL/GenBank/DDBJ databases">
        <title>Draft genome of Pyxidicoccus fallax type strain.</title>
        <authorList>
            <person name="Whitworth D.E."/>
        </authorList>
    </citation>
    <scope>NUCLEOTIDE SEQUENCE [LARGE SCALE GENOMIC DNA]</scope>
    <source>
        <strain evidence="4 5">DSM 14698</strain>
    </source>
</reference>
<dbReference type="GO" id="GO:0016747">
    <property type="term" value="F:acyltransferase activity, transferring groups other than amino-acyl groups"/>
    <property type="evidence" value="ECO:0007669"/>
    <property type="project" value="InterPro"/>
</dbReference>
<dbReference type="AlphaFoldDB" id="A0A848LYP1"/>
<keyword evidence="2" id="KW-0012">Acyltransferase</keyword>
<name>A0A848LYP1_9BACT</name>
<organism evidence="4 5">
    <name type="scientific">Pyxidicoccus fallax</name>
    <dbReference type="NCBI Taxonomy" id="394095"/>
    <lineage>
        <taxon>Bacteria</taxon>
        <taxon>Pseudomonadati</taxon>
        <taxon>Myxococcota</taxon>
        <taxon>Myxococcia</taxon>
        <taxon>Myxococcales</taxon>
        <taxon>Cystobacterineae</taxon>
        <taxon>Myxococcaceae</taxon>
        <taxon>Pyxidicoccus</taxon>
    </lineage>
</organism>
<evidence type="ECO:0000313" key="5">
    <source>
        <dbReference type="Proteomes" id="UP000518300"/>
    </source>
</evidence>
<feature type="domain" description="N-acetyltransferase" evidence="3">
    <location>
        <begin position="19"/>
        <end position="166"/>
    </location>
</feature>
<dbReference type="PANTHER" id="PTHR43800:SF1">
    <property type="entry name" value="PEPTIDYL-LYSINE N-ACETYLTRANSFERASE YJAB"/>
    <property type="match status" value="1"/>
</dbReference>
<dbReference type="RefSeq" id="WP_169352071.1">
    <property type="nucleotide sequence ID" value="NZ_JABBJJ010000501.1"/>
</dbReference>
<dbReference type="PANTHER" id="PTHR43800">
    <property type="entry name" value="PEPTIDYL-LYSINE N-ACETYLTRANSFERASE YJAB"/>
    <property type="match status" value="1"/>
</dbReference>
<gene>
    <name evidence="4" type="ORF">HG543_50080</name>
</gene>
<dbReference type="CDD" id="cd04301">
    <property type="entry name" value="NAT_SF"/>
    <property type="match status" value="1"/>
</dbReference>
<dbReference type="Proteomes" id="UP000518300">
    <property type="component" value="Unassembled WGS sequence"/>
</dbReference>
<evidence type="ECO:0000256" key="2">
    <source>
        <dbReference type="ARBA" id="ARBA00023315"/>
    </source>
</evidence>
<dbReference type="EMBL" id="JABBJJ010000501">
    <property type="protein sequence ID" value="NMO22956.1"/>
    <property type="molecule type" value="Genomic_DNA"/>
</dbReference>
<keyword evidence="1 4" id="KW-0808">Transferase</keyword>
<evidence type="ECO:0000259" key="3">
    <source>
        <dbReference type="PROSITE" id="PS51186"/>
    </source>
</evidence>
<evidence type="ECO:0000256" key="1">
    <source>
        <dbReference type="ARBA" id="ARBA00022679"/>
    </source>
</evidence>
<dbReference type="Pfam" id="PF00583">
    <property type="entry name" value="Acetyltransf_1"/>
    <property type="match status" value="1"/>
</dbReference>
<dbReference type="PROSITE" id="PS51186">
    <property type="entry name" value="GNAT"/>
    <property type="match status" value="1"/>
</dbReference>
<keyword evidence="5" id="KW-1185">Reference proteome</keyword>
<dbReference type="InterPro" id="IPR000182">
    <property type="entry name" value="GNAT_dom"/>
</dbReference>
<evidence type="ECO:0000313" key="4">
    <source>
        <dbReference type="EMBL" id="NMO22956.1"/>
    </source>
</evidence>
<dbReference type="Gene3D" id="3.40.630.30">
    <property type="match status" value="1"/>
</dbReference>
<dbReference type="SUPFAM" id="SSF55729">
    <property type="entry name" value="Acyl-CoA N-acyltransferases (Nat)"/>
    <property type="match status" value="1"/>
</dbReference>